<dbReference type="EMBL" id="FOCI01000025">
    <property type="protein sequence ID" value="SEN66880.1"/>
    <property type="molecule type" value="Genomic_DNA"/>
</dbReference>
<sequence>MKVLRTWRKICFTNTSWLRAITLCQDDEGFWVAFTHVSTEGPDSIVYLPVTHILPVAEALEDVSNDVRSYRFVPAPVFGKDDRSRPARVNGAAYMLASFRYRPVLVFNGAEGLWTAQLVSGRLARLLARLLRMLHQRYDAAPALRQRPGDHSR</sequence>
<proteinExistence type="predicted"/>
<gene>
    <name evidence="1" type="ORF">SAMN04488003_12530</name>
</gene>
<dbReference type="Proteomes" id="UP000199585">
    <property type="component" value="Unassembled WGS sequence"/>
</dbReference>
<evidence type="ECO:0000313" key="2">
    <source>
        <dbReference type="Proteomes" id="UP000199585"/>
    </source>
</evidence>
<evidence type="ECO:0000313" key="1">
    <source>
        <dbReference type="EMBL" id="SEN66880.1"/>
    </source>
</evidence>
<name>A0A1H8IDI8_9RHOB</name>
<dbReference type="STRING" id="245187.SAMN04488003_12530"/>
<reference evidence="1 2" key="1">
    <citation type="submission" date="2016-10" db="EMBL/GenBank/DDBJ databases">
        <authorList>
            <person name="de Groot N.N."/>
        </authorList>
    </citation>
    <scope>NUCLEOTIDE SEQUENCE [LARGE SCALE GENOMIC DNA]</scope>
    <source>
        <strain evidence="1 2">DSM 16213</strain>
    </source>
</reference>
<dbReference type="RefSeq" id="WP_143058050.1">
    <property type="nucleotide sequence ID" value="NZ_FOCI01000025.1"/>
</dbReference>
<dbReference type="AlphaFoldDB" id="A0A1H8IDI8"/>
<protein>
    <submittedName>
        <fullName evidence="1">Uncharacterized protein</fullName>
    </submittedName>
</protein>
<accession>A0A1H8IDI8</accession>
<keyword evidence="2" id="KW-1185">Reference proteome</keyword>
<organism evidence="1 2">
    <name type="scientific">Loktanella fryxellensis</name>
    <dbReference type="NCBI Taxonomy" id="245187"/>
    <lineage>
        <taxon>Bacteria</taxon>
        <taxon>Pseudomonadati</taxon>
        <taxon>Pseudomonadota</taxon>
        <taxon>Alphaproteobacteria</taxon>
        <taxon>Rhodobacterales</taxon>
        <taxon>Roseobacteraceae</taxon>
        <taxon>Loktanella</taxon>
    </lineage>
</organism>